<feature type="region of interest" description="Disordered" evidence="1">
    <location>
        <begin position="1"/>
        <end position="47"/>
    </location>
</feature>
<feature type="compositionally biased region" description="Pro residues" evidence="1">
    <location>
        <begin position="155"/>
        <end position="164"/>
    </location>
</feature>
<sequence>MSAARPILKHFPRYSESRRPPALCLAPSPQRHAGHSPSRVTSFASSSTSSWPISPSGSPFPFASSAMNSPHVHFPPTPSMASTHTTHSPNTYDRAPIVVSPNICSLPERGGRVYHPPGSPGYMPRRRTMAKGSYFHPAAFEACERETLDDGSPLPTSPLSPPPLVADLTSESDSDGYASPDAVSPPAPSHIASDPRFAPMLGPHSGGPYPPSPYPLPLPRTHSQEEFETALEFLPHSGVESKRLRDKERESRSRRNRRAHQASTFSGSSLDGCLGGF</sequence>
<reference evidence="3" key="1">
    <citation type="submission" date="2024-06" db="EMBL/GenBank/DDBJ databases">
        <title>Multi-omics analyses provide insights into the biosynthesis of the anticancer antibiotic pleurotin in Hohenbuehelia grisea.</title>
        <authorList>
            <person name="Weaver J.A."/>
            <person name="Alberti F."/>
        </authorList>
    </citation>
    <scope>NUCLEOTIDE SEQUENCE [LARGE SCALE GENOMIC DNA]</scope>
    <source>
        <strain evidence="3">T-177</strain>
    </source>
</reference>
<dbReference type="Proteomes" id="UP001556367">
    <property type="component" value="Unassembled WGS sequence"/>
</dbReference>
<proteinExistence type="predicted"/>
<accession>A0ABR3J8W5</accession>
<feature type="compositionally biased region" description="Basic and acidic residues" evidence="1">
    <location>
        <begin position="239"/>
        <end position="253"/>
    </location>
</feature>
<feature type="region of interest" description="Disordered" evidence="1">
    <location>
        <begin position="147"/>
        <end position="277"/>
    </location>
</feature>
<protein>
    <submittedName>
        <fullName evidence="2">Uncharacterized protein</fullName>
    </submittedName>
</protein>
<keyword evidence="3" id="KW-1185">Reference proteome</keyword>
<evidence type="ECO:0000313" key="2">
    <source>
        <dbReference type="EMBL" id="KAL0952084.1"/>
    </source>
</evidence>
<comment type="caution">
    <text evidence="2">The sequence shown here is derived from an EMBL/GenBank/DDBJ whole genome shotgun (WGS) entry which is preliminary data.</text>
</comment>
<dbReference type="EMBL" id="JASNQZ010000011">
    <property type="protein sequence ID" value="KAL0952084.1"/>
    <property type="molecule type" value="Genomic_DNA"/>
</dbReference>
<feature type="compositionally biased region" description="Pro residues" evidence="1">
    <location>
        <begin position="208"/>
        <end position="218"/>
    </location>
</feature>
<name>A0ABR3J8W5_9AGAR</name>
<organism evidence="2 3">
    <name type="scientific">Hohenbuehelia grisea</name>
    <dbReference type="NCBI Taxonomy" id="104357"/>
    <lineage>
        <taxon>Eukaryota</taxon>
        <taxon>Fungi</taxon>
        <taxon>Dikarya</taxon>
        <taxon>Basidiomycota</taxon>
        <taxon>Agaricomycotina</taxon>
        <taxon>Agaricomycetes</taxon>
        <taxon>Agaricomycetidae</taxon>
        <taxon>Agaricales</taxon>
        <taxon>Pleurotineae</taxon>
        <taxon>Pleurotaceae</taxon>
        <taxon>Hohenbuehelia</taxon>
    </lineage>
</organism>
<evidence type="ECO:0000313" key="3">
    <source>
        <dbReference type="Proteomes" id="UP001556367"/>
    </source>
</evidence>
<gene>
    <name evidence="2" type="ORF">HGRIS_008720</name>
</gene>
<evidence type="ECO:0000256" key="1">
    <source>
        <dbReference type="SAM" id="MobiDB-lite"/>
    </source>
</evidence>
<feature type="compositionally biased region" description="Low complexity" evidence="1">
    <location>
        <begin position="36"/>
        <end position="47"/>
    </location>
</feature>